<sequence length="353" mass="39232">MAKKFISIILIISLLTILLTACKSGNSENSAKAESEKPKTITDSAGKQVEIPSKIDNIAELWGAHIEVLQTLGVGDKIISTTFTPQSRPWLFKVIPTLDKAVFSVLTSLNVEELVSKKPDIVFIPSGDPNVDKLTKMGLPVVQLSFTDFESMKKCFTLTGDILGGDAVEKAKNYNSYLDSKLNMLKAVTTKIPEDQKPKVLHLSSADPFKADGNSTIINDWIEVAGGINVAKDIKGNRQTVSMEQILKWNPDIIIVSENIKSIDKITKDERLKDVTAVKNGKVFLNPDGAFLWNRYGTEETLQVQWAAKTIQPDKFKNIDMVKETTNFYKQFLKYNLTDEDAQRILNAQPPAK</sequence>
<dbReference type="eggNOG" id="COG0614">
    <property type="taxonomic scope" value="Bacteria"/>
</dbReference>
<dbReference type="AlphaFoldDB" id="A0A0H3J8T7"/>
<evidence type="ECO:0000259" key="2">
    <source>
        <dbReference type="PROSITE" id="PS50983"/>
    </source>
</evidence>
<dbReference type="KEGG" id="cpat:CLPA_c14210"/>
<dbReference type="KEGG" id="cpae:CPAST_c14210"/>
<dbReference type="RefSeq" id="WP_003447892.1">
    <property type="nucleotide sequence ID" value="NZ_ANZB01000018.1"/>
</dbReference>
<dbReference type="Proteomes" id="UP000030905">
    <property type="component" value="Chromosome"/>
</dbReference>
<dbReference type="PANTHER" id="PTHR30535:SF34">
    <property type="entry name" value="MOLYBDATE-BINDING PROTEIN MOLA"/>
    <property type="match status" value="1"/>
</dbReference>
<organism evidence="3 6">
    <name type="scientific">Clostridium pasteurianum DSM 525 = ATCC 6013</name>
    <dbReference type="NCBI Taxonomy" id="1262449"/>
    <lineage>
        <taxon>Bacteria</taxon>
        <taxon>Bacillati</taxon>
        <taxon>Bacillota</taxon>
        <taxon>Clostridia</taxon>
        <taxon>Eubacteriales</taxon>
        <taxon>Clostridiaceae</taxon>
        <taxon>Clostridium</taxon>
    </lineage>
</organism>
<dbReference type="CDD" id="cd01142">
    <property type="entry name" value="TroA_e"/>
    <property type="match status" value="1"/>
</dbReference>
<evidence type="ECO:0000313" key="5">
    <source>
        <dbReference type="Proteomes" id="UP000028042"/>
    </source>
</evidence>
<dbReference type="EMBL" id="CP009268">
    <property type="protein sequence ID" value="AJA51488.1"/>
    <property type="molecule type" value="Genomic_DNA"/>
</dbReference>
<dbReference type="Pfam" id="PF01497">
    <property type="entry name" value="Peripla_BP_2"/>
    <property type="match status" value="1"/>
</dbReference>
<dbReference type="SUPFAM" id="SSF53807">
    <property type="entry name" value="Helical backbone' metal receptor"/>
    <property type="match status" value="1"/>
</dbReference>
<keyword evidence="6" id="KW-1185">Reference proteome</keyword>
<dbReference type="Gene3D" id="1.20.58.2180">
    <property type="match status" value="1"/>
</dbReference>
<dbReference type="Proteomes" id="UP000028042">
    <property type="component" value="Unassembled WGS sequence"/>
</dbReference>
<reference evidence="4" key="2">
    <citation type="submission" date="2015-10" db="EMBL/GenBank/DDBJ databases">
        <title>Improved Draft Genome Sequence of Clostridium pasteurianum Strain ATCC 6013 (DSM 525) Using a Hybrid Next-Generation Sequencing Approach.</title>
        <authorList>
            <person name="Pyne M.E."/>
            <person name="Utturkar S.M."/>
            <person name="Brown S.D."/>
            <person name="Moo-Young M."/>
            <person name="Chung D.A."/>
            <person name="Chou P.C."/>
        </authorList>
    </citation>
    <scope>NUCLEOTIDE SEQUENCE</scope>
    <source>
        <strain evidence="4">ATCC 6013</strain>
    </source>
</reference>
<dbReference type="PANTHER" id="PTHR30535">
    <property type="entry name" value="VITAMIN B12-BINDING PROTEIN"/>
    <property type="match status" value="1"/>
</dbReference>
<dbReference type="PROSITE" id="PS51257">
    <property type="entry name" value="PROKAR_LIPOPROTEIN"/>
    <property type="match status" value="1"/>
</dbReference>
<accession>A0A0H3J8T7</accession>
<dbReference type="Gene3D" id="3.40.50.1980">
    <property type="entry name" value="Nitrogenase molybdenum iron protein domain"/>
    <property type="match status" value="2"/>
</dbReference>
<dbReference type="PATRIC" id="fig|1262449.3.peg.3825"/>
<dbReference type="EMBL" id="JPGY02000001">
    <property type="protein sequence ID" value="KRU12505.1"/>
    <property type="molecule type" value="Genomic_DNA"/>
</dbReference>
<dbReference type="PROSITE" id="PS50983">
    <property type="entry name" value="FE_B12_PBP"/>
    <property type="match status" value="1"/>
</dbReference>
<feature type="domain" description="Fe/B12 periplasmic-binding" evidence="2">
    <location>
        <begin position="57"/>
        <end position="315"/>
    </location>
</feature>
<reference evidence="3 6" key="1">
    <citation type="journal article" date="2015" name="Genome Announc.">
        <title>Complete Genome Sequence of the Nitrogen-Fixing and Solvent-Producing Clostridium pasteurianum DSM 525.</title>
        <authorList>
            <person name="Poehlein A."/>
            <person name="Grosse-Honebrink A."/>
            <person name="Zhang Y."/>
            <person name="Minton N.P."/>
            <person name="Daniel R."/>
        </authorList>
    </citation>
    <scope>NUCLEOTIDE SEQUENCE [LARGE SCALE GENOMIC DNA]</scope>
    <source>
        <strain evidence="3">DSM 525</strain>
        <strain evidence="6">DSM 525 / ATCC 6013</strain>
    </source>
</reference>
<comment type="similarity">
    <text evidence="1">Belongs to the bacterial solute-binding protein 8 family.</text>
</comment>
<proteinExistence type="inferred from homology"/>
<dbReference type="InterPro" id="IPR002491">
    <property type="entry name" value="ABC_transptr_periplasmic_BD"/>
</dbReference>
<name>A0A0H3J8T7_CLOPA</name>
<dbReference type="InterPro" id="IPR050902">
    <property type="entry name" value="ABC_Transporter_SBP"/>
</dbReference>
<evidence type="ECO:0000313" key="6">
    <source>
        <dbReference type="Proteomes" id="UP000030905"/>
    </source>
</evidence>
<dbReference type="GeneID" id="93073595"/>
<reference evidence="4 5" key="3">
    <citation type="journal article" name="Genome Announc.">
        <title>Improved Draft Genome Sequence of Clostridium pasteurianum Strain ATCC 6013 (DSM 525) Using a Hybrid Next-Generation Sequencing Approach.</title>
        <authorList>
            <person name="Pyne M.E."/>
            <person name="Utturkar S."/>
            <person name="Brown S.D."/>
            <person name="Moo-Young M."/>
            <person name="Chung D.A."/>
            <person name="Chou C.P."/>
        </authorList>
    </citation>
    <scope>NUCLEOTIDE SEQUENCE [LARGE SCALE GENOMIC DNA]</scope>
    <source>
        <strain evidence="4 5">ATCC 6013</strain>
    </source>
</reference>
<evidence type="ECO:0000313" key="3">
    <source>
        <dbReference type="EMBL" id="AJA51488.1"/>
    </source>
</evidence>
<evidence type="ECO:0000256" key="1">
    <source>
        <dbReference type="ARBA" id="ARBA00008814"/>
    </source>
</evidence>
<protein>
    <submittedName>
        <fullName evidence="3">ABC-type Fe3+-hydroxamate transport system, periplasmic component</fullName>
    </submittedName>
    <submittedName>
        <fullName evidence="4">ABC-type transporter, periplasmic subunit</fullName>
    </submittedName>
</protein>
<gene>
    <name evidence="3" type="ORF">CLPA_c14210</name>
    <name evidence="4" type="ORF">CP6013_01753</name>
</gene>
<evidence type="ECO:0000313" key="4">
    <source>
        <dbReference type="EMBL" id="KRU12505.1"/>
    </source>
</evidence>